<feature type="region of interest" description="Disordered" evidence="2">
    <location>
        <begin position="92"/>
        <end position="114"/>
    </location>
</feature>
<organism evidence="3 4">
    <name type="scientific">Ephemerocybe angulata</name>
    <dbReference type="NCBI Taxonomy" id="980116"/>
    <lineage>
        <taxon>Eukaryota</taxon>
        <taxon>Fungi</taxon>
        <taxon>Dikarya</taxon>
        <taxon>Basidiomycota</taxon>
        <taxon>Agaricomycotina</taxon>
        <taxon>Agaricomycetes</taxon>
        <taxon>Agaricomycetidae</taxon>
        <taxon>Agaricales</taxon>
        <taxon>Agaricineae</taxon>
        <taxon>Psathyrellaceae</taxon>
        <taxon>Ephemerocybe</taxon>
    </lineage>
</organism>
<proteinExistence type="predicted"/>
<sequence length="520" mass="58769">MDQPHNPEGPDAWAPSPSSQPRQRIALDEEDNQLRKGTRGRHRRLWYKSAPSQSAMYLNSIIHGSGSATPDPGFTYPRDGITTFDVGRAQDHIQGQTPRSRAAPASSGSVTLVAESEKDREIKALRSVIALLEEERRKDGLFQSERQRRLEEGSQRKEAEMSRLNEELRRSEQIRGVWEKRARDSEEKLRDANTEVRRAQSEIDTYAHQVAVAERALTDSEELMAARSDELNAAQAFITTADKSALADISRMVEELNEEIAQLSFVISDKIVDENLKRWSKEKPERGESAKKQEDTSRFWRGKWGQWLVDDMCEGVRRTEPDTFLFECVIQNVLSEFCVEIICTFASDGGEQGRHLDVLWKDVWCNNGTAVAKNWLAITYAQLETEKGEACELEKLQELMRVVGWRDDAPEALEFAEHIQAQAASITARARRIKSTTIRDILSANVHPFVVPRNSKYDPGQMEDVECSVKGNSKADHKSGGRQTECTVSMGVVHKVKHEHGDQERVILKPKVLLQPPKAG</sequence>
<reference evidence="3 4" key="1">
    <citation type="journal article" date="2020" name="ISME J.">
        <title>Uncovering the hidden diversity of litter-decomposition mechanisms in mushroom-forming fungi.</title>
        <authorList>
            <person name="Floudas D."/>
            <person name="Bentzer J."/>
            <person name="Ahren D."/>
            <person name="Johansson T."/>
            <person name="Persson P."/>
            <person name="Tunlid A."/>
        </authorList>
    </citation>
    <scope>NUCLEOTIDE SEQUENCE [LARGE SCALE GENOMIC DNA]</scope>
    <source>
        <strain evidence="3 4">CBS 175.51</strain>
    </source>
</reference>
<feature type="region of interest" description="Disordered" evidence="2">
    <location>
        <begin position="1"/>
        <end position="47"/>
    </location>
</feature>
<comment type="caution">
    <text evidence="3">The sequence shown here is derived from an EMBL/GenBank/DDBJ whole genome shotgun (WGS) entry which is preliminary data.</text>
</comment>
<evidence type="ECO:0000256" key="2">
    <source>
        <dbReference type="SAM" id="MobiDB-lite"/>
    </source>
</evidence>
<feature type="coiled-coil region" evidence="1">
    <location>
        <begin position="115"/>
        <end position="216"/>
    </location>
</feature>
<evidence type="ECO:0000313" key="4">
    <source>
        <dbReference type="Proteomes" id="UP000541558"/>
    </source>
</evidence>
<dbReference type="EMBL" id="JAACJK010000219">
    <property type="protein sequence ID" value="KAF5317376.1"/>
    <property type="molecule type" value="Genomic_DNA"/>
</dbReference>
<gene>
    <name evidence="3" type="ORF">D9611_003519</name>
</gene>
<feature type="compositionally biased region" description="Low complexity" evidence="2">
    <location>
        <begin position="98"/>
        <end position="107"/>
    </location>
</feature>
<evidence type="ECO:0000256" key="1">
    <source>
        <dbReference type="SAM" id="Coils"/>
    </source>
</evidence>
<accession>A0A8H5B672</accession>
<keyword evidence="1" id="KW-0175">Coiled coil</keyword>
<dbReference type="Proteomes" id="UP000541558">
    <property type="component" value="Unassembled WGS sequence"/>
</dbReference>
<dbReference type="AlphaFoldDB" id="A0A8H5B672"/>
<feature type="compositionally biased region" description="Basic residues" evidence="2">
    <location>
        <begin position="36"/>
        <end position="46"/>
    </location>
</feature>
<keyword evidence="4" id="KW-1185">Reference proteome</keyword>
<dbReference type="OrthoDB" id="3147752at2759"/>
<protein>
    <submittedName>
        <fullName evidence="3">Uncharacterized protein</fullName>
    </submittedName>
</protein>
<name>A0A8H5B672_9AGAR</name>
<evidence type="ECO:0000313" key="3">
    <source>
        <dbReference type="EMBL" id="KAF5317376.1"/>
    </source>
</evidence>